<feature type="transmembrane region" description="Helical" evidence="1">
    <location>
        <begin position="66"/>
        <end position="94"/>
    </location>
</feature>
<reference evidence="2 3" key="1">
    <citation type="submission" date="2012-09" db="EMBL/GenBank/DDBJ databases">
        <title>Genome Sequence of alkane-degrading Bacterium Alcanivorax sp. 6-D-6.</title>
        <authorList>
            <person name="Lai Q."/>
            <person name="Shao Z."/>
        </authorList>
    </citation>
    <scope>NUCLEOTIDE SEQUENCE [LARGE SCALE GENOMIC DNA]</scope>
    <source>
        <strain evidence="2 3">6-D-6</strain>
    </source>
</reference>
<feature type="transmembrane region" description="Helical" evidence="1">
    <location>
        <begin position="35"/>
        <end position="54"/>
    </location>
</feature>
<keyword evidence="1" id="KW-1133">Transmembrane helix</keyword>
<dbReference type="Proteomes" id="UP000771797">
    <property type="component" value="Unassembled WGS sequence"/>
</dbReference>
<sequence length="331" mass="37393">MHEPRFLIVYALLLEAGAFVLLLSRSSDDLLLIKYLGLHAVASLLLASGAWALLPSGFRKPRIWSWVLTFCLAFFVPAFGLVAILGGVLVGYFLPAAFRKEPFVTVSAPAFNPVPMPAGGGFRQEDLKTLLLSSDSPTELRLQGMMTVRRMPTRSTGEVLRDTLDDQVDDIRLLAYGILDQKEKAITRQIDRAMRLLDSATLSRKYRLYRRLAELYWELVYQDLVQGDIRQLALDRAYHYVDVALSEKSDDGGMWLLQGRICLAQGRLTEAEQSFMSCRMLGLPASRVNPWLAELALWRGQYTRVRKLMGAIADNTRSSSLNQSARYWRRA</sequence>
<gene>
    <name evidence="2" type="ORF">A6D6_01084</name>
</gene>
<keyword evidence="3" id="KW-1185">Reference proteome</keyword>
<proteinExistence type="predicted"/>
<feature type="transmembrane region" description="Helical" evidence="1">
    <location>
        <begin position="6"/>
        <end position="23"/>
    </location>
</feature>
<accession>A0ABQ6YAX6</accession>
<dbReference type="Gene3D" id="1.25.40.10">
    <property type="entry name" value="Tetratricopeptide repeat domain"/>
    <property type="match status" value="1"/>
</dbReference>
<keyword evidence="1" id="KW-0812">Transmembrane</keyword>
<dbReference type="InterPro" id="IPR011990">
    <property type="entry name" value="TPR-like_helical_dom_sf"/>
</dbReference>
<evidence type="ECO:0000313" key="2">
    <source>
        <dbReference type="EMBL" id="KAF0807085.1"/>
    </source>
</evidence>
<organism evidence="2 3">
    <name type="scientific">Alcanivorax xiamenensis</name>
    <dbReference type="NCBI Taxonomy" id="1177156"/>
    <lineage>
        <taxon>Bacteria</taxon>
        <taxon>Pseudomonadati</taxon>
        <taxon>Pseudomonadota</taxon>
        <taxon>Gammaproteobacteria</taxon>
        <taxon>Oceanospirillales</taxon>
        <taxon>Alcanivoracaceae</taxon>
        <taxon>Alcanivorax</taxon>
    </lineage>
</organism>
<keyword evidence="1" id="KW-0472">Membrane</keyword>
<evidence type="ECO:0000256" key="1">
    <source>
        <dbReference type="SAM" id="Phobius"/>
    </source>
</evidence>
<comment type="caution">
    <text evidence="2">The sequence shown here is derived from an EMBL/GenBank/DDBJ whole genome shotgun (WGS) entry which is preliminary data.</text>
</comment>
<name>A0ABQ6YAX6_9GAMM</name>
<dbReference type="RefSeq" id="WP_236563996.1">
    <property type="nucleotide sequence ID" value="NZ_AQPF01000005.1"/>
</dbReference>
<evidence type="ECO:0000313" key="3">
    <source>
        <dbReference type="Proteomes" id="UP000771797"/>
    </source>
</evidence>
<protein>
    <submittedName>
        <fullName evidence="2">Uncharacterized protein</fullName>
    </submittedName>
</protein>
<dbReference type="EMBL" id="AQPF01000005">
    <property type="protein sequence ID" value="KAF0807085.1"/>
    <property type="molecule type" value="Genomic_DNA"/>
</dbReference>